<name>A0A8X6WQK7_9ARAC</name>
<organism evidence="1 2">
    <name type="scientific">Trichonephila inaurata madagascariensis</name>
    <dbReference type="NCBI Taxonomy" id="2747483"/>
    <lineage>
        <taxon>Eukaryota</taxon>
        <taxon>Metazoa</taxon>
        <taxon>Ecdysozoa</taxon>
        <taxon>Arthropoda</taxon>
        <taxon>Chelicerata</taxon>
        <taxon>Arachnida</taxon>
        <taxon>Araneae</taxon>
        <taxon>Araneomorphae</taxon>
        <taxon>Entelegynae</taxon>
        <taxon>Araneoidea</taxon>
        <taxon>Nephilidae</taxon>
        <taxon>Trichonephila</taxon>
        <taxon>Trichonephila inaurata</taxon>
    </lineage>
</organism>
<accession>A0A8X6WQK7</accession>
<protein>
    <submittedName>
        <fullName evidence="1">Uncharacterized protein</fullName>
    </submittedName>
</protein>
<evidence type="ECO:0000313" key="1">
    <source>
        <dbReference type="EMBL" id="GFY38965.1"/>
    </source>
</evidence>
<proteinExistence type="predicted"/>
<dbReference type="Proteomes" id="UP000886998">
    <property type="component" value="Unassembled WGS sequence"/>
</dbReference>
<reference evidence="1" key="1">
    <citation type="submission" date="2020-08" db="EMBL/GenBank/DDBJ databases">
        <title>Multicomponent nature underlies the extraordinary mechanical properties of spider dragline silk.</title>
        <authorList>
            <person name="Kono N."/>
            <person name="Nakamura H."/>
            <person name="Mori M."/>
            <person name="Yoshida Y."/>
            <person name="Ohtoshi R."/>
            <person name="Malay A.D."/>
            <person name="Moran D.A.P."/>
            <person name="Tomita M."/>
            <person name="Numata K."/>
            <person name="Arakawa K."/>
        </authorList>
    </citation>
    <scope>NUCLEOTIDE SEQUENCE</scope>
</reference>
<dbReference type="EMBL" id="BMAV01001134">
    <property type="protein sequence ID" value="GFY38965.1"/>
    <property type="molecule type" value="Genomic_DNA"/>
</dbReference>
<sequence>MSASTRGALSGGESGASSYSQHYCLKRIVIYVVNSAFDLRSMSIYLPGDEFNISNKIIPLLQSPCTPFVSLKNIKKSGILISAHFPPMFLKD</sequence>
<gene>
    <name evidence="1" type="ORF">TNIN_121831</name>
</gene>
<comment type="caution">
    <text evidence="1">The sequence shown here is derived from an EMBL/GenBank/DDBJ whole genome shotgun (WGS) entry which is preliminary data.</text>
</comment>
<evidence type="ECO:0000313" key="2">
    <source>
        <dbReference type="Proteomes" id="UP000886998"/>
    </source>
</evidence>
<dbReference type="AlphaFoldDB" id="A0A8X6WQK7"/>
<keyword evidence="2" id="KW-1185">Reference proteome</keyword>